<organism evidence="9 10">
    <name type="scientific">Streptococcus suis</name>
    <dbReference type="NCBI Taxonomy" id="1307"/>
    <lineage>
        <taxon>Bacteria</taxon>
        <taxon>Bacillati</taxon>
        <taxon>Bacillota</taxon>
        <taxon>Bacilli</taxon>
        <taxon>Lactobacillales</taxon>
        <taxon>Streptococcaceae</taxon>
        <taxon>Streptococcus</taxon>
    </lineage>
</organism>
<dbReference type="PANTHER" id="PTHR43884">
    <property type="entry name" value="ACYL-COA DEHYDROGENASE"/>
    <property type="match status" value="1"/>
</dbReference>
<gene>
    <name evidence="9" type="ORF">FAJ39_09675</name>
</gene>
<dbReference type="AlphaFoldDB" id="A0A4V4RW61"/>
<feature type="domain" description="Acyl-CoA dehydrogenase/oxidase N-terminal" evidence="8">
    <location>
        <begin position="9"/>
        <end position="110"/>
    </location>
</feature>
<feature type="domain" description="Acyl-CoA dehydrogenase/oxidase C-terminal" evidence="6">
    <location>
        <begin position="224"/>
        <end position="367"/>
    </location>
</feature>
<feature type="domain" description="Acyl-CoA oxidase/dehydrogenase middle" evidence="7">
    <location>
        <begin position="128"/>
        <end position="211"/>
    </location>
</feature>
<keyword evidence="5" id="KW-0560">Oxidoreductase</keyword>
<dbReference type="InterPro" id="IPR006091">
    <property type="entry name" value="Acyl-CoA_Oxase/DH_mid-dom"/>
</dbReference>
<evidence type="ECO:0000256" key="2">
    <source>
        <dbReference type="ARBA" id="ARBA00009347"/>
    </source>
</evidence>
<proteinExistence type="inferred from homology"/>
<dbReference type="Pfam" id="PF00441">
    <property type="entry name" value="Acyl-CoA_dh_1"/>
    <property type="match status" value="1"/>
</dbReference>
<dbReference type="InterPro" id="IPR037069">
    <property type="entry name" value="AcylCoA_DH/ox_N_sf"/>
</dbReference>
<evidence type="ECO:0000259" key="6">
    <source>
        <dbReference type="Pfam" id="PF00441"/>
    </source>
</evidence>
<dbReference type="InterPro" id="IPR046373">
    <property type="entry name" value="Acyl-CoA_Oxase/DH_mid-dom_sf"/>
</dbReference>
<reference evidence="9 10" key="1">
    <citation type="submission" date="2019-04" db="EMBL/GenBank/DDBJ databases">
        <title>Genome analysis of Streptococcus suis strain WUSS424.</title>
        <authorList>
            <person name="Chen H."/>
            <person name="Gao X."/>
            <person name="Wu Z."/>
        </authorList>
    </citation>
    <scope>NUCLEOTIDE SEQUENCE [LARGE SCALE GENOMIC DNA]</scope>
    <source>
        <strain evidence="9 10">WUSS424</strain>
    </source>
</reference>
<dbReference type="CDD" id="cd00567">
    <property type="entry name" value="ACAD"/>
    <property type="match status" value="1"/>
</dbReference>
<evidence type="ECO:0000259" key="7">
    <source>
        <dbReference type="Pfam" id="PF02770"/>
    </source>
</evidence>
<accession>A0A4V4RW61</accession>
<dbReference type="InterPro" id="IPR036250">
    <property type="entry name" value="AcylCo_DH-like_C"/>
</dbReference>
<dbReference type="InterPro" id="IPR009100">
    <property type="entry name" value="AcylCoA_DH/oxidase_NM_dom_sf"/>
</dbReference>
<evidence type="ECO:0000313" key="10">
    <source>
        <dbReference type="Proteomes" id="UP000305165"/>
    </source>
</evidence>
<comment type="cofactor">
    <cofactor evidence="1 5">
        <name>FAD</name>
        <dbReference type="ChEBI" id="CHEBI:57692"/>
    </cofactor>
</comment>
<dbReference type="OrthoDB" id="9802447at2"/>
<dbReference type="Pfam" id="PF02771">
    <property type="entry name" value="Acyl-CoA_dh_N"/>
    <property type="match status" value="1"/>
</dbReference>
<comment type="caution">
    <text evidence="9">The sequence shown here is derived from an EMBL/GenBank/DDBJ whole genome shotgun (WGS) entry which is preliminary data.</text>
</comment>
<dbReference type="Pfam" id="PF02770">
    <property type="entry name" value="Acyl-CoA_dh_M"/>
    <property type="match status" value="1"/>
</dbReference>
<evidence type="ECO:0000313" key="9">
    <source>
        <dbReference type="EMBL" id="TIH98704.1"/>
    </source>
</evidence>
<dbReference type="GO" id="GO:0003995">
    <property type="term" value="F:acyl-CoA dehydrogenase activity"/>
    <property type="evidence" value="ECO:0007669"/>
    <property type="project" value="TreeGrafter"/>
</dbReference>
<dbReference type="Gene3D" id="1.10.540.10">
    <property type="entry name" value="Acyl-CoA dehydrogenase/oxidase, N-terminal domain"/>
    <property type="match status" value="1"/>
</dbReference>
<dbReference type="GO" id="GO:0050660">
    <property type="term" value="F:flavin adenine dinucleotide binding"/>
    <property type="evidence" value="ECO:0007669"/>
    <property type="project" value="InterPro"/>
</dbReference>
<name>A0A4V4RW61_STRSU</name>
<evidence type="ECO:0000259" key="8">
    <source>
        <dbReference type="Pfam" id="PF02771"/>
    </source>
</evidence>
<dbReference type="Proteomes" id="UP000305165">
    <property type="component" value="Unassembled WGS sequence"/>
</dbReference>
<dbReference type="SUPFAM" id="SSF47203">
    <property type="entry name" value="Acyl-CoA dehydrogenase C-terminal domain-like"/>
    <property type="match status" value="1"/>
</dbReference>
<dbReference type="PANTHER" id="PTHR43884:SF12">
    <property type="entry name" value="ISOVALERYL-COA DEHYDROGENASE, MITOCHONDRIAL-RELATED"/>
    <property type="match status" value="1"/>
</dbReference>
<evidence type="ECO:0000256" key="1">
    <source>
        <dbReference type="ARBA" id="ARBA00001974"/>
    </source>
</evidence>
<dbReference type="EMBL" id="SSXO01000006">
    <property type="protein sequence ID" value="TIH98704.1"/>
    <property type="molecule type" value="Genomic_DNA"/>
</dbReference>
<evidence type="ECO:0000256" key="3">
    <source>
        <dbReference type="ARBA" id="ARBA00022630"/>
    </source>
</evidence>
<dbReference type="Gene3D" id="2.40.110.10">
    <property type="entry name" value="Butyryl-CoA Dehydrogenase, subunit A, domain 2"/>
    <property type="match status" value="1"/>
</dbReference>
<evidence type="ECO:0000256" key="5">
    <source>
        <dbReference type="RuleBase" id="RU362125"/>
    </source>
</evidence>
<evidence type="ECO:0000256" key="4">
    <source>
        <dbReference type="ARBA" id="ARBA00022827"/>
    </source>
</evidence>
<keyword evidence="4 5" id="KW-0274">FAD</keyword>
<dbReference type="Gene3D" id="1.20.140.10">
    <property type="entry name" value="Butyryl-CoA Dehydrogenase, subunit A, domain 3"/>
    <property type="match status" value="1"/>
</dbReference>
<dbReference type="InterPro" id="IPR009075">
    <property type="entry name" value="AcylCo_DH/oxidase_C"/>
</dbReference>
<sequence>MLFDQERIDKIQEFIQEQVIGKARYYDINERFPERLWAYLSQELGIFDLLVTYPDRAVGFRTFLEIIRQLSLEFASLASIAYTQGIYGISLLNRFGSPEQKQTYLADLVSCQKMGVFAFSEKDIDLERELPSTIARQVDDGWVISGVKHKIANASLADVVFVLAKTIDTYGKKGTGIFIVDRQQKGVTVGESVEKIGLRAMPLAPMSFEGVRLPSNSLLGGVEAGLQQWQATLMDMWGAIAAQSLGIAEGVHQKGITCSQLKRNFGKRPIDVTINQIKFAEIETKLAACKAYYQEYLRSDMQEKRAILILKVLTSETARSLSEEVIRITGSYHFLAENDIERYVRDAEVASTYGGTNDGMRRKIAQKWL</sequence>
<keyword evidence="3 5" id="KW-0285">Flavoprotein</keyword>
<protein>
    <submittedName>
        <fullName evidence="9">Acyl-CoA dehydrogenase</fullName>
    </submittedName>
</protein>
<comment type="similarity">
    <text evidence="2 5">Belongs to the acyl-CoA dehydrogenase family.</text>
</comment>
<dbReference type="SUPFAM" id="SSF56645">
    <property type="entry name" value="Acyl-CoA dehydrogenase NM domain-like"/>
    <property type="match status" value="1"/>
</dbReference>
<dbReference type="InterPro" id="IPR013786">
    <property type="entry name" value="AcylCoA_DH/ox_N"/>
</dbReference>